<keyword evidence="2" id="KW-1185">Reference proteome</keyword>
<evidence type="ECO:0000313" key="2">
    <source>
        <dbReference type="Proteomes" id="UP000315677"/>
    </source>
</evidence>
<comment type="caution">
    <text evidence="1">The sequence shown here is derived from an EMBL/GenBank/DDBJ whole genome shotgun (WGS) entry which is preliminary data.</text>
</comment>
<reference evidence="1 2" key="1">
    <citation type="submission" date="2019-06" db="EMBL/GenBank/DDBJ databases">
        <title>Sequencing the genomes of 1000 actinobacteria strains.</title>
        <authorList>
            <person name="Klenk H.-P."/>
        </authorList>
    </citation>
    <scope>NUCLEOTIDE SEQUENCE [LARGE SCALE GENOMIC DNA]</scope>
    <source>
        <strain evidence="1 2">DSM 45301</strain>
    </source>
</reference>
<evidence type="ECO:0000313" key="1">
    <source>
        <dbReference type="EMBL" id="TQM11411.1"/>
    </source>
</evidence>
<gene>
    <name evidence="1" type="ORF">FB558_3972</name>
</gene>
<dbReference type="AlphaFoldDB" id="A0A543DQ00"/>
<proteinExistence type="predicted"/>
<dbReference type="Proteomes" id="UP000315677">
    <property type="component" value="Unassembled WGS sequence"/>
</dbReference>
<organism evidence="1 2">
    <name type="scientific">Pseudonocardia kunmingensis</name>
    <dbReference type="NCBI Taxonomy" id="630975"/>
    <lineage>
        <taxon>Bacteria</taxon>
        <taxon>Bacillati</taxon>
        <taxon>Actinomycetota</taxon>
        <taxon>Actinomycetes</taxon>
        <taxon>Pseudonocardiales</taxon>
        <taxon>Pseudonocardiaceae</taxon>
        <taxon>Pseudonocardia</taxon>
    </lineage>
</organism>
<accession>A0A543DQ00</accession>
<name>A0A543DQ00_9PSEU</name>
<protein>
    <submittedName>
        <fullName evidence="1">Uncharacterized protein</fullName>
    </submittedName>
</protein>
<dbReference type="EMBL" id="VFPA01000002">
    <property type="protein sequence ID" value="TQM11411.1"/>
    <property type="molecule type" value="Genomic_DNA"/>
</dbReference>
<sequence length="34" mass="3875">MRTEDYYRSLLANHIQSRWGAIPLDDITGLKAVA</sequence>